<gene>
    <name evidence="1" type="ORF">DTX73_13520</name>
</gene>
<dbReference type="Proteomes" id="UP000448762">
    <property type="component" value="Unassembled WGS sequence"/>
</dbReference>
<reference evidence="1 2" key="1">
    <citation type="submission" date="2018-07" db="EMBL/GenBank/DDBJ databases">
        <title>High quality draft genome sequencing of Enterococcus faecium exhibiting probiotic potential isolated from mucus of freshwater fish.</title>
        <authorList>
            <person name="El-Jeni R."/>
            <person name="Ghedira K."/>
            <person name="Abdelhak S."/>
            <person name="El-Bour M."/>
            <person name="Bouhaouala-Zahar B."/>
        </authorList>
    </citation>
    <scope>NUCLEOTIDE SEQUENCE [LARGE SCALE GENOMIC DNA]</scope>
    <source>
        <strain evidence="1 2">R.A73</strain>
    </source>
</reference>
<organism evidence="1 2">
    <name type="scientific">Enterococcus faecium</name>
    <name type="common">Streptococcus faecium</name>
    <dbReference type="NCBI Taxonomy" id="1352"/>
    <lineage>
        <taxon>Bacteria</taxon>
        <taxon>Bacillati</taxon>
        <taxon>Bacillota</taxon>
        <taxon>Bacilli</taxon>
        <taxon>Lactobacillales</taxon>
        <taxon>Enterococcaceae</taxon>
        <taxon>Enterococcus</taxon>
    </lineage>
</organism>
<protein>
    <submittedName>
        <fullName evidence="1">Uncharacterized protein</fullName>
    </submittedName>
</protein>
<sequence>MSGSAVPAVTAEPFVEEELMDEQDEHVKDFWQKIFSQKQVPSFQVTGINRKTGELDNIQIFSPNTKRDGEYQLTYFDAKGEPISDRMVDQKMIDRIRQGDTLFITSLLPNSNQSLIYTVSYPEDDSKGKNPLIQADELWINMNSGKVMEENIGRTLRLQEATFIEDLQKEQVILKGKSYGKEIQTSLSSEEFALGTPFHFSQDTVEEIAKRKNEIFHAQQVKQLERS</sequence>
<dbReference type="AlphaFoldDB" id="A0A7V7GKH5"/>
<comment type="caution">
    <text evidence="1">The sequence shown here is derived from an EMBL/GenBank/DDBJ whole genome shotgun (WGS) entry which is preliminary data.</text>
</comment>
<dbReference type="EMBL" id="QOVC01000013">
    <property type="protein sequence ID" value="KAA0687286.1"/>
    <property type="molecule type" value="Genomic_DNA"/>
</dbReference>
<name>A0A7V7GKH5_ENTFC</name>
<evidence type="ECO:0000313" key="2">
    <source>
        <dbReference type="Proteomes" id="UP000448762"/>
    </source>
</evidence>
<evidence type="ECO:0000313" key="1">
    <source>
        <dbReference type="EMBL" id="KAA0687286.1"/>
    </source>
</evidence>
<proteinExistence type="predicted"/>
<accession>A0A7V7GKH5</accession>